<evidence type="ECO:0000256" key="1">
    <source>
        <dbReference type="ARBA" id="ARBA00012417"/>
    </source>
</evidence>
<dbReference type="Gene3D" id="3.40.50.300">
    <property type="entry name" value="P-loop containing nucleotide triphosphate hydrolases"/>
    <property type="match status" value="1"/>
</dbReference>
<evidence type="ECO:0000256" key="7">
    <source>
        <dbReference type="ARBA" id="ARBA00049244"/>
    </source>
</evidence>
<sequence>MARAKAPARGGSGRSAGTRIPQLAWHEIRPAPIVLISGTEGFLADRALRILRDALRTEDPALEVHDVDAAAYAPGELLTLASPSLFGEPRLLRVTNVEKMTDAFLEEALAFLEEPADGAVVALRHAGGVRGKKLLDAIRAGTDGGVEVVCAELKRESDRADFAAAEFRHAGRAIAPVALRALVAAFADDLGELGAACQQLIADTEGDISAEIVQRYYGGRVEATAFAVADAAIAGQLGQALSLLRHALDTGADPVPMVAAFAMKLRTMAKVGGTRGSGGQIASQLGLAPWQVDRARRDLQGWDEVGLGRAILTVAETDAAVKGASRDPVFALERLVTLIADRGHPRA</sequence>
<keyword evidence="2 9" id="KW-0808">Transferase</keyword>
<dbReference type="AlphaFoldDB" id="A0A0U5BVT6"/>
<keyword evidence="5" id="KW-0239">DNA-directed DNA polymerase</keyword>
<dbReference type="GO" id="GO:0003887">
    <property type="term" value="F:DNA-directed DNA polymerase activity"/>
    <property type="evidence" value="ECO:0007669"/>
    <property type="project" value="UniProtKB-KW"/>
</dbReference>
<evidence type="ECO:0000256" key="3">
    <source>
        <dbReference type="ARBA" id="ARBA00022695"/>
    </source>
</evidence>
<dbReference type="KEGG" id="malk:MalAC0309_1725"/>
<dbReference type="SUPFAM" id="SSF48019">
    <property type="entry name" value="post-AAA+ oligomerization domain-like"/>
    <property type="match status" value="1"/>
</dbReference>
<dbReference type="EC" id="2.7.7.7" evidence="1"/>
<evidence type="ECO:0000313" key="9">
    <source>
        <dbReference type="EMBL" id="BAU32573.1"/>
    </source>
</evidence>
<dbReference type="InterPro" id="IPR027417">
    <property type="entry name" value="P-loop_NTPase"/>
</dbReference>
<reference evidence="10" key="1">
    <citation type="submission" date="2015-12" db="EMBL/GenBank/DDBJ databases">
        <authorList>
            <person name="Shamseldin A."/>
            <person name="Moawad H."/>
            <person name="Abd El-Rahim W.M."/>
            <person name="Sadowsky M.J."/>
        </authorList>
    </citation>
    <scope>NUCLEOTIDE SEQUENCE [LARGE SCALE GENOMIC DNA]</scope>
    <source>
        <strain evidence="10">JAM AC0309</strain>
    </source>
</reference>
<dbReference type="OrthoDB" id="8478864at2"/>
<gene>
    <name evidence="9" type="primary">holA</name>
    <name evidence="9" type="ORF">MalAC0309_1725</name>
</gene>
<reference evidence="9 10" key="2">
    <citation type="submission" date="2016-01" db="EMBL/GenBank/DDBJ databases">
        <title>Microcella alkaliphila JAM AC0309 whole genome shotgun sequence.</title>
        <authorList>
            <person name="Kurata A."/>
            <person name="Hirose Y."/>
            <person name="Kishimoto N."/>
            <person name="Kobayashi T."/>
        </authorList>
    </citation>
    <scope>NUCLEOTIDE SEQUENCE [LARGE SCALE GENOMIC DNA]</scope>
    <source>
        <strain evidence="9 10">JAM AC0309</strain>
    </source>
</reference>
<name>A0A0U5BVT6_9MICO</name>
<feature type="domain" description="DNA polymerase III delta subunit-like C-terminal" evidence="8">
    <location>
        <begin position="223"/>
        <end position="336"/>
    </location>
</feature>
<comment type="similarity">
    <text evidence="6">Belongs to the DNA polymerase HolA subunit family.</text>
</comment>
<dbReference type="PANTHER" id="PTHR34388">
    <property type="entry name" value="DNA POLYMERASE III SUBUNIT DELTA"/>
    <property type="match status" value="1"/>
</dbReference>
<evidence type="ECO:0000313" key="10">
    <source>
        <dbReference type="Proteomes" id="UP000218965"/>
    </source>
</evidence>
<dbReference type="Pfam" id="PF21694">
    <property type="entry name" value="DNA_pol3_delta_C"/>
    <property type="match status" value="1"/>
</dbReference>
<dbReference type="RefSeq" id="WP_096421861.1">
    <property type="nucleotide sequence ID" value="NZ_AP017315.1"/>
</dbReference>
<evidence type="ECO:0000256" key="4">
    <source>
        <dbReference type="ARBA" id="ARBA00022705"/>
    </source>
</evidence>
<dbReference type="GO" id="GO:0003677">
    <property type="term" value="F:DNA binding"/>
    <property type="evidence" value="ECO:0007669"/>
    <property type="project" value="InterPro"/>
</dbReference>
<dbReference type="Gene3D" id="1.20.272.10">
    <property type="match status" value="1"/>
</dbReference>
<keyword evidence="4" id="KW-0235">DNA replication</keyword>
<accession>A0A0U5BVT6</accession>
<proteinExistence type="inferred from homology"/>
<dbReference type="InterPro" id="IPR008921">
    <property type="entry name" value="DNA_pol3_clamp-load_cplx_C"/>
</dbReference>
<dbReference type="InterPro" id="IPR048466">
    <property type="entry name" value="DNA_pol3_delta-like_C"/>
</dbReference>
<dbReference type="GO" id="GO:0009360">
    <property type="term" value="C:DNA polymerase III complex"/>
    <property type="evidence" value="ECO:0007669"/>
    <property type="project" value="TreeGrafter"/>
</dbReference>
<dbReference type="NCBIfam" id="TIGR01128">
    <property type="entry name" value="holA"/>
    <property type="match status" value="1"/>
</dbReference>
<evidence type="ECO:0000256" key="6">
    <source>
        <dbReference type="ARBA" id="ARBA00034754"/>
    </source>
</evidence>
<keyword evidence="3 9" id="KW-0548">Nucleotidyltransferase</keyword>
<dbReference type="EMBL" id="AP017315">
    <property type="protein sequence ID" value="BAU32573.1"/>
    <property type="molecule type" value="Genomic_DNA"/>
</dbReference>
<dbReference type="SUPFAM" id="SSF52540">
    <property type="entry name" value="P-loop containing nucleoside triphosphate hydrolases"/>
    <property type="match status" value="1"/>
</dbReference>
<dbReference type="PANTHER" id="PTHR34388:SF1">
    <property type="entry name" value="DNA POLYMERASE III SUBUNIT DELTA"/>
    <property type="match status" value="1"/>
</dbReference>
<protein>
    <recommendedName>
        <fullName evidence="1">DNA-directed DNA polymerase</fullName>
        <ecNumber evidence="1">2.7.7.7</ecNumber>
    </recommendedName>
</protein>
<organism evidence="9 10">
    <name type="scientific">Microcella alkaliphila</name>
    <dbReference type="NCBI Taxonomy" id="279828"/>
    <lineage>
        <taxon>Bacteria</taxon>
        <taxon>Bacillati</taxon>
        <taxon>Actinomycetota</taxon>
        <taxon>Actinomycetes</taxon>
        <taxon>Micrococcales</taxon>
        <taxon>Microbacteriaceae</taxon>
        <taxon>Microcella</taxon>
    </lineage>
</organism>
<comment type="catalytic activity">
    <reaction evidence="7">
        <text>DNA(n) + a 2'-deoxyribonucleoside 5'-triphosphate = DNA(n+1) + diphosphate</text>
        <dbReference type="Rhea" id="RHEA:22508"/>
        <dbReference type="Rhea" id="RHEA-COMP:17339"/>
        <dbReference type="Rhea" id="RHEA-COMP:17340"/>
        <dbReference type="ChEBI" id="CHEBI:33019"/>
        <dbReference type="ChEBI" id="CHEBI:61560"/>
        <dbReference type="ChEBI" id="CHEBI:173112"/>
        <dbReference type="EC" id="2.7.7.7"/>
    </reaction>
</comment>
<evidence type="ECO:0000259" key="8">
    <source>
        <dbReference type="Pfam" id="PF21694"/>
    </source>
</evidence>
<evidence type="ECO:0000256" key="5">
    <source>
        <dbReference type="ARBA" id="ARBA00022932"/>
    </source>
</evidence>
<dbReference type="InterPro" id="IPR005790">
    <property type="entry name" value="DNA_polIII_delta"/>
</dbReference>
<dbReference type="GO" id="GO:0006261">
    <property type="term" value="P:DNA-templated DNA replication"/>
    <property type="evidence" value="ECO:0007669"/>
    <property type="project" value="TreeGrafter"/>
</dbReference>
<dbReference type="Proteomes" id="UP000218965">
    <property type="component" value="Chromosome"/>
</dbReference>
<evidence type="ECO:0000256" key="2">
    <source>
        <dbReference type="ARBA" id="ARBA00022679"/>
    </source>
</evidence>